<dbReference type="Pfam" id="PF00480">
    <property type="entry name" value="ROK"/>
    <property type="match status" value="1"/>
</dbReference>
<evidence type="ECO:0000313" key="4">
    <source>
        <dbReference type="EMBL" id="ASS93053.1"/>
    </source>
</evidence>
<accession>A0A223ECX2</accession>
<evidence type="ECO:0000256" key="1">
    <source>
        <dbReference type="ARBA" id="ARBA00002486"/>
    </source>
</evidence>
<dbReference type="InterPro" id="IPR049874">
    <property type="entry name" value="ROK_cs"/>
</dbReference>
<dbReference type="Gene3D" id="1.10.10.10">
    <property type="entry name" value="Winged helix-like DNA-binding domain superfamily/Winged helix DNA-binding domain"/>
    <property type="match status" value="1"/>
</dbReference>
<evidence type="ECO:0000256" key="2">
    <source>
        <dbReference type="ARBA" id="ARBA00006479"/>
    </source>
</evidence>
<comment type="similarity">
    <text evidence="2">Belongs to the ROK (NagC/XylR) family.</text>
</comment>
<dbReference type="PANTHER" id="PTHR18964:SF149">
    <property type="entry name" value="BIFUNCTIONAL UDP-N-ACETYLGLUCOSAMINE 2-EPIMERASE_N-ACETYLMANNOSAMINE KINASE"/>
    <property type="match status" value="1"/>
</dbReference>
<proteinExistence type="inferred from homology"/>
<evidence type="ECO:0000313" key="5">
    <source>
        <dbReference type="Proteomes" id="UP000214618"/>
    </source>
</evidence>
<dbReference type="SUPFAM" id="SSF53067">
    <property type="entry name" value="Actin-like ATPase domain"/>
    <property type="match status" value="1"/>
</dbReference>
<dbReference type="GO" id="GO:0042732">
    <property type="term" value="P:D-xylose metabolic process"/>
    <property type="evidence" value="ECO:0007669"/>
    <property type="project" value="UniProtKB-KW"/>
</dbReference>
<keyword evidence="3" id="KW-0859">Xylose metabolism</keyword>
<dbReference type="EMBL" id="CP017704">
    <property type="protein sequence ID" value="ASS93053.1"/>
    <property type="molecule type" value="Genomic_DNA"/>
</dbReference>
<dbReference type="GeneID" id="56471732"/>
<dbReference type="PANTHER" id="PTHR18964">
    <property type="entry name" value="ROK (REPRESSOR, ORF, KINASE) FAMILY"/>
    <property type="match status" value="1"/>
</dbReference>
<dbReference type="RefSeq" id="WP_063234597.1">
    <property type="nucleotide sequence ID" value="NZ_BCVO01000016.1"/>
</dbReference>
<dbReference type="SUPFAM" id="SSF46785">
    <property type="entry name" value="Winged helix' DNA-binding domain"/>
    <property type="match status" value="1"/>
</dbReference>
<dbReference type="Gene3D" id="3.30.420.40">
    <property type="match status" value="2"/>
</dbReference>
<dbReference type="InterPro" id="IPR036390">
    <property type="entry name" value="WH_DNA-bd_sf"/>
</dbReference>
<reference evidence="4 5" key="1">
    <citation type="submission" date="2016-10" db="EMBL/GenBank/DDBJ databases">
        <title>The whole genome sequencing and assembly of Bacillus simplex DSM 1321 strain.</title>
        <authorList>
            <person name="Park M.-K."/>
            <person name="Lee Y.-J."/>
            <person name="Yi H."/>
            <person name="Bahn Y.-S."/>
            <person name="Kim J.F."/>
            <person name="Lee D.-W."/>
        </authorList>
    </citation>
    <scope>NUCLEOTIDE SEQUENCE [LARGE SCALE GENOMIC DNA]</scope>
    <source>
        <strain evidence="4 5">DSM 1321</strain>
    </source>
</reference>
<sequence>MPTGDAAYIRKLNRSLIISKIVEAGIISRAELSKITTLTKATISVQIASLIDEDIIIETQQDHSKVGRKPIMLSLNGAAGYALGIDLDYSQISFTLSNLLGHPVSSDTIKIHTTSYSDIFDILVEKINKYKNECLKSRYGLIGVAISIHGLVSTDELIHYIPRLNWYDVDLKHDLEKELNVNVYLENNANLSAFAERSYTYHKSDNLVCITLRSGIGLGILINNKLSKGHDGYAGEIGHMIIQPGGDLCACGNKGCWERYASESIFLKQLSKEKQVSNITYKHIEEWLNQNDTELHRQMENFLYYISIGLNNIINIYNPEVLIIDSELLSLYPDSINEIKKNLSSSTIHYRELLISSIGEKACELGACALVIKNFLEITMPNFVYPESIEDINSLNNMSVKKL</sequence>
<gene>
    <name evidence="4" type="ORF">BS1321_03195</name>
</gene>
<dbReference type="AlphaFoldDB" id="A0A223ECX2"/>
<dbReference type="CDD" id="cd24077">
    <property type="entry name" value="ASKHA_ATPase_ROK_SaXylR-like"/>
    <property type="match status" value="1"/>
</dbReference>
<protein>
    <submittedName>
        <fullName evidence="4">ROK family protein</fullName>
    </submittedName>
</protein>
<name>A0A223ECX2_9BACI</name>
<dbReference type="Proteomes" id="UP000214618">
    <property type="component" value="Chromosome"/>
</dbReference>
<dbReference type="OrthoDB" id="9796533at2"/>
<dbReference type="InterPro" id="IPR000600">
    <property type="entry name" value="ROK"/>
</dbReference>
<dbReference type="InterPro" id="IPR036388">
    <property type="entry name" value="WH-like_DNA-bd_sf"/>
</dbReference>
<keyword evidence="3" id="KW-0119">Carbohydrate metabolism</keyword>
<dbReference type="InterPro" id="IPR043129">
    <property type="entry name" value="ATPase_NBD"/>
</dbReference>
<organism evidence="4 5">
    <name type="scientific">Peribacillus simplex NBRC 15720 = DSM 1321</name>
    <dbReference type="NCBI Taxonomy" id="1349754"/>
    <lineage>
        <taxon>Bacteria</taxon>
        <taxon>Bacillati</taxon>
        <taxon>Bacillota</taxon>
        <taxon>Bacilli</taxon>
        <taxon>Bacillales</taxon>
        <taxon>Bacillaceae</taxon>
        <taxon>Peribacillus</taxon>
    </lineage>
</organism>
<comment type="function">
    <text evidence="1">Transcriptional repressor of xylose-utilizing enzymes.</text>
</comment>
<evidence type="ECO:0000256" key="3">
    <source>
        <dbReference type="ARBA" id="ARBA00022629"/>
    </source>
</evidence>
<dbReference type="PROSITE" id="PS01125">
    <property type="entry name" value="ROK"/>
    <property type="match status" value="1"/>
</dbReference>